<proteinExistence type="predicted"/>
<feature type="compositionally biased region" description="Acidic residues" evidence="1">
    <location>
        <begin position="21"/>
        <end position="30"/>
    </location>
</feature>
<keyword evidence="4" id="KW-1185">Reference proteome</keyword>
<evidence type="ECO:0000313" key="4">
    <source>
        <dbReference type="Proteomes" id="UP000094569"/>
    </source>
</evidence>
<feature type="region of interest" description="Disordered" evidence="1">
    <location>
        <begin position="1"/>
        <end position="66"/>
    </location>
</feature>
<dbReference type="AlphaFoldDB" id="A0A1E3BIA1"/>
<feature type="compositionally biased region" description="Acidic residues" evidence="1">
    <location>
        <begin position="1"/>
        <end position="12"/>
    </location>
</feature>
<feature type="compositionally biased region" description="Polar residues" evidence="1">
    <location>
        <begin position="31"/>
        <end position="46"/>
    </location>
</feature>
<dbReference type="OrthoDB" id="10453357at2759"/>
<organism evidence="3 4">
    <name type="scientific">Aspergillus cristatus</name>
    <name type="common">Chinese Fuzhuan brick tea-fermentation fungus</name>
    <name type="synonym">Eurotium cristatum</name>
    <dbReference type="NCBI Taxonomy" id="573508"/>
    <lineage>
        <taxon>Eukaryota</taxon>
        <taxon>Fungi</taxon>
        <taxon>Dikarya</taxon>
        <taxon>Ascomycota</taxon>
        <taxon>Pezizomycotina</taxon>
        <taxon>Eurotiomycetes</taxon>
        <taxon>Eurotiomycetidae</taxon>
        <taxon>Eurotiales</taxon>
        <taxon>Aspergillaceae</taxon>
        <taxon>Aspergillus</taxon>
        <taxon>Aspergillus subgen. Aspergillus</taxon>
    </lineage>
</organism>
<name>A0A1E3BIA1_ASPCR</name>
<dbReference type="EMBL" id="JXNT01000003">
    <property type="protein sequence ID" value="ODM20690.1"/>
    <property type="molecule type" value="Genomic_DNA"/>
</dbReference>
<accession>A0A1E3BIA1</accession>
<feature type="transmembrane region" description="Helical" evidence="2">
    <location>
        <begin position="84"/>
        <end position="107"/>
    </location>
</feature>
<evidence type="ECO:0000256" key="1">
    <source>
        <dbReference type="SAM" id="MobiDB-lite"/>
    </source>
</evidence>
<evidence type="ECO:0000313" key="3">
    <source>
        <dbReference type="EMBL" id="ODM20690.1"/>
    </source>
</evidence>
<comment type="caution">
    <text evidence="3">The sequence shown here is derived from an EMBL/GenBank/DDBJ whole genome shotgun (WGS) entry which is preliminary data.</text>
</comment>
<reference evidence="3 4" key="1">
    <citation type="journal article" date="2016" name="BMC Genomics">
        <title>Comparative genomic and transcriptomic analyses of the Fuzhuan brick tea-fermentation fungus Aspergillus cristatus.</title>
        <authorList>
            <person name="Ge Y."/>
            <person name="Wang Y."/>
            <person name="Liu Y."/>
            <person name="Tan Y."/>
            <person name="Ren X."/>
            <person name="Zhang X."/>
            <person name="Hyde K.D."/>
            <person name="Liu Y."/>
            <person name="Liu Z."/>
        </authorList>
    </citation>
    <scope>NUCLEOTIDE SEQUENCE [LARGE SCALE GENOMIC DNA]</scope>
    <source>
        <strain evidence="3 4">GZAAS20.1005</strain>
    </source>
</reference>
<protein>
    <submittedName>
        <fullName evidence="3">Uncharacterized protein</fullName>
    </submittedName>
</protein>
<gene>
    <name evidence="3" type="ORF">SI65_03743</name>
</gene>
<evidence type="ECO:0000256" key="2">
    <source>
        <dbReference type="SAM" id="Phobius"/>
    </source>
</evidence>
<keyword evidence="2" id="KW-1133">Transmembrane helix</keyword>
<keyword evidence="2" id="KW-0812">Transmembrane</keyword>
<sequence length="156" mass="17782">MVYDTQNEDPEWGEYRSLYSDQDEDGDEEINTPSTTPLYTQPTTPIANPKSEPKPNNPRRRPWAQFPQNLRLPTTNEVKTIAKAVFGALGFIICILVCTFAIIALIYGCTEFVNGIQHVGNPSPYRRSGNYDTWKKIEEQEYGSVFDRLWNGLFGV</sequence>
<dbReference type="Proteomes" id="UP000094569">
    <property type="component" value="Unassembled WGS sequence"/>
</dbReference>
<keyword evidence="2" id="KW-0472">Membrane</keyword>
<dbReference type="VEuPathDB" id="FungiDB:SI65_03743"/>